<dbReference type="InterPro" id="IPR013783">
    <property type="entry name" value="Ig-like_fold"/>
</dbReference>
<dbReference type="InterPro" id="IPR035986">
    <property type="entry name" value="PKD_dom_sf"/>
</dbReference>
<dbReference type="PANTHER" id="PTHR10963">
    <property type="entry name" value="GLYCOSYL HYDROLASE-RELATED"/>
    <property type="match status" value="1"/>
</dbReference>
<dbReference type="Pfam" id="PF00801">
    <property type="entry name" value="PKD"/>
    <property type="match status" value="1"/>
</dbReference>
<evidence type="ECO:0000259" key="3">
    <source>
        <dbReference type="PROSITE" id="PS50093"/>
    </source>
</evidence>
<dbReference type="AlphaFoldDB" id="A0AAE3M2A6"/>
<sequence>MSITNMMSRLFIVGLVAVVFAACSDSEDGPKVKYTADFDYAVSNDNPNIIEFTNLSDGEYLYLQWDYGKGEGLGSKESDKTSVRSIYYPLKGTYEVTLVVWGSLNNSSDTKTITKTITIDQDDPDYVQPQGLIWSDEFDGSSVDLTIWTFETGSGGWGNQELQYYTNGENATVEGGNLIITAKKVNDNKTDGSYTSSRLVTLGKQEFTYGRIEVRAKLPSGTGIWPAIWMLGSNINSVGWPACGEIDIMEYVGYDPNIVHSTVHTPAGYAGDGDGNWMTLETAEEDFHIYGLIWSESSLTFYVDTPDHVVHVYAPAVKTSSNWPFDKPCFFILNIAVGGTWGGAQGIDNAIFPQTMEVDYVRVYDLD</sequence>
<dbReference type="Proteomes" id="UP001209229">
    <property type="component" value="Unassembled WGS sequence"/>
</dbReference>
<reference evidence="5" key="1">
    <citation type="submission" date="2022-10" db="EMBL/GenBank/DDBJ databases">
        <authorList>
            <person name="Yu W.X."/>
        </authorList>
    </citation>
    <scope>NUCLEOTIDE SEQUENCE</scope>
    <source>
        <strain evidence="5">AAT</strain>
    </source>
</reference>
<dbReference type="PROSITE" id="PS50093">
    <property type="entry name" value="PKD"/>
    <property type="match status" value="1"/>
</dbReference>
<organism evidence="5 6">
    <name type="scientific">Plebeiibacterium sediminum</name>
    <dbReference type="NCBI Taxonomy" id="2992112"/>
    <lineage>
        <taxon>Bacteria</taxon>
        <taxon>Pseudomonadati</taxon>
        <taxon>Bacteroidota</taxon>
        <taxon>Bacteroidia</taxon>
        <taxon>Marinilabiliales</taxon>
        <taxon>Marinilabiliaceae</taxon>
        <taxon>Plebeiibacterium</taxon>
    </lineage>
</organism>
<dbReference type="InterPro" id="IPR000601">
    <property type="entry name" value="PKD_dom"/>
</dbReference>
<gene>
    <name evidence="5" type="ORF">OM075_04835</name>
</gene>
<dbReference type="EMBL" id="JAPDPJ010000006">
    <property type="protein sequence ID" value="MCW3785779.1"/>
    <property type="molecule type" value="Genomic_DNA"/>
</dbReference>
<dbReference type="InterPro" id="IPR000757">
    <property type="entry name" value="Beta-glucanase-like"/>
</dbReference>
<dbReference type="Gene3D" id="2.60.40.10">
    <property type="entry name" value="Immunoglobulins"/>
    <property type="match status" value="1"/>
</dbReference>
<feature type="signal peptide" evidence="2">
    <location>
        <begin position="1"/>
        <end position="21"/>
    </location>
</feature>
<evidence type="ECO:0000256" key="1">
    <source>
        <dbReference type="ARBA" id="ARBA00006865"/>
    </source>
</evidence>
<protein>
    <submittedName>
        <fullName evidence="5">Glycoside hydrolase family 16 protein</fullName>
    </submittedName>
</protein>
<evidence type="ECO:0000313" key="6">
    <source>
        <dbReference type="Proteomes" id="UP001209229"/>
    </source>
</evidence>
<dbReference type="CDD" id="cd08023">
    <property type="entry name" value="GH16_laminarinase_like"/>
    <property type="match status" value="1"/>
</dbReference>
<dbReference type="PANTHER" id="PTHR10963:SF55">
    <property type="entry name" value="GLYCOSIDE HYDROLASE FAMILY 16 PROTEIN"/>
    <property type="match status" value="1"/>
</dbReference>
<dbReference type="InterPro" id="IPR050546">
    <property type="entry name" value="Glycosyl_Hydrlase_16"/>
</dbReference>
<comment type="caution">
    <text evidence="5">The sequence shown here is derived from an EMBL/GenBank/DDBJ whole genome shotgun (WGS) entry which is preliminary data.</text>
</comment>
<dbReference type="Pfam" id="PF00722">
    <property type="entry name" value="Glyco_hydro_16"/>
    <property type="match status" value="1"/>
</dbReference>
<evidence type="ECO:0000256" key="2">
    <source>
        <dbReference type="SAM" id="SignalP"/>
    </source>
</evidence>
<proteinExistence type="inferred from homology"/>
<feature type="chain" id="PRO_5042199073" evidence="2">
    <location>
        <begin position="22"/>
        <end position="367"/>
    </location>
</feature>
<feature type="domain" description="GH16" evidence="4">
    <location>
        <begin position="121"/>
        <end position="367"/>
    </location>
</feature>
<name>A0AAE3M2A6_9BACT</name>
<dbReference type="Gene3D" id="2.60.120.200">
    <property type="match status" value="1"/>
</dbReference>
<dbReference type="GO" id="GO:0005975">
    <property type="term" value="P:carbohydrate metabolic process"/>
    <property type="evidence" value="ECO:0007669"/>
    <property type="project" value="InterPro"/>
</dbReference>
<dbReference type="SUPFAM" id="SSF49299">
    <property type="entry name" value="PKD domain"/>
    <property type="match status" value="1"/>
</dbReference>
<keyword evidence="6" id="KW-1185">Reference proteome</keyword>
<evidence type="ECO:0000259" key="4">
    <source>
        <dbReference type="PROSITE" id="PS51762"/>
    </source>
</evidence>
<dbReference type="GO" id="GO:0004553">
    <property type="term" value="F:hydrolase activity, hydrolyzing O-glycosyl compounds"/>
    <property type="evidence" value="ECO:0007669"/>
    <property type="project" value="InterPro"/>
</dbReference>
<dbReference type="InterPro" id="IPR013320">
    <property type="entry name" value="ConA-like_dom_sf"/>
</dbReference>
<dbReference type="PROSITE" id="PS51762">
    <property type="entry name" value="GH16_2"/>
    <property type="match status" value="1"/>
</dbReference>
<keyword evidence="5" id="KW-0378">Hydrolase</keyword>
<comment type="similarity">
    <text evidence="1">Belongs to the glycosyl hydrolase 16 family.</text>
</comment>
<dbReference type="SUPFAM" id="SSF49899">
    <property type="entry name" value="Concanavalin A-like lectins/glucanases"/>
    <property type="match status" value="1"/>
</dbReference>
<dbReference type="RefSeq" id="WP_301189350.1">
    <property type="nucleotide sequence ID" value="NZ_JAPDPJ010000006.1"/>
</dbReference>
<accession>A0AAE3M2A6</accession>
<evidence type="ECO:0000313" key="5">
    <source>
        <dbReference type="EMBL" id="MCW3785779.1"/>
    </source>
</evidence>
<keyword evidence="2" id="KW-0732">Signal</keyword>
<feature type="domain" description="PKD" evidence="3">
    <location>
        <begin position="50"/>
        <end position="114"/>
    </location>
</feature>